<keyword evidence="3 7" id="KW-0812">Transmembrane</keyword>
<dbReference type="InterPro" id="IPR020846">
    <property type="entry name" value="MFS_dom"/>
</dbReference>
<feature type="transmembrane region" description="Helical" evidence="7">
    <location>
        <begin position="335"/>
        <end position="356"/>
    </location>
</feature>
<evidence type="ECO:0000259" key="8">
    <source>
        <dbReference type="PROSITE" id="PS50850"/>
    </source>
</evidence>
<protein>
    <submittedName>
        <fullName evidence="9">MFS transporter</fullName>
    </submittedName>
</protein>
<dbReference type="InterPro" id="IPR036259">
    <property type="entry name" value="MFS_trans_sf"/>
</dbReference>
<dbReference type="PROSITE" id="PS50850">
    <property type="entry name" value="MFS"/>
    <property type="match status" value="1"/>
</dbReference>
<evidence type="ECO:0000256" key="1">
    <source>
        <dbReference type="ARBA" id="ARBA00004651"/>
    </source>
</evidence>
<feature type="transmembrane region" description="Helical" evidence="7">
    <location>
        <begin position="279"/>
        <end position="297"/>
    </location>
</feature>
<dbReference type="GO" id="GO:0005886">
    <property type="term" value="C:plasma membrane"/>
    <property type="evidence" value="ECO:0007669"/>
    <property type="project" value="UniProtKB-SubCell"/>
</dbReference>
<evidence type="ECO:0000256" key="5">
    <source>
        <dbReference type="ARBA" id="ARBA00023136"/>
    </source>
</evidence>
<organism evidence="9 10">
    <name type="scientific">Budvicia aquatica</name>
    <dbReference type="NCBI Taxonomy" id="82979"/>
    <lineage>
        <taxon>Bacteria</taxon>
        <taxon>Pseudomonadati</taxon>
        <taxon>Pseudomonadota</taxon>
        <taxon>Gammaproteobacteria</taxon>
        <taxon>Enterobacterales</taxon>
        <taxon>Budviciaceae</taxon>
        <taxon>Budvicia</taxon>
    </lineage>
</organism>
<keyword evidence="2" id="KW-1003">Cell membrane</keyword>
<feature type="transmembrane region" description="Helical" evidence="7">
    <location>
        <begin position="368"/>
        <end position="391"/>
    </location>
</feature>
<reference evidence="10" key="1">
    <citation type="submission" date="2017-09" db="EMBL/GenBank/DDBJ databases">
        <title>FDA dAtabase for Regulatory Grade micrObial Sequences (FDA-ARGOS): Supporting development and validation of Infectious Disease Dx tests.</title>
        <authorList>
            <person name="Minogue T."/>
            <person name="Wolcott M."/>
            <person name="Wasieloski L."/>
            <person name="Aguilar W."/>
            <person name="Moore D."/>
            <person name="Tallon L."/>
            <person name="Sadzewicz L."/>
            <person name="Ott S."/>
            <person name="Zhao X."/>
            <person name="Nagaraj S."/>
            <person name="Vavikolanu K."/>
            <person name="Aluvathingal J."/>
            <person name="Nadendla S."/>
            <person name="Sichtig H."/>
        </authorList>
    </citation>
    <scope>NUCLEOTIDE SEQUENCE [LARGE SCALE GENOMIC DNA]</scope>
    <source>
        <strain evidence="10">FDAARGOS_387</strain>
    </source>
</reference>
<dbReference type="InterPro" id="IPR011701">
    <property type="entry name" value="MFS"/>
</dbReference>
<dbReference type="PIRSF" id="PIRSF002808">
    <property type="entry name" value="Hexose_phosphate_transp"/>
    <property type="match status" value="1"/>
</dbReference>
<comment type="caution">
    <text evidence="9">The sequence shown here is derived from an EMBL/GenBank/DDBJ whole genome shotgun (WGS) entry which is preliminary data.</text>
</comment>
<dbReference type="AlphaFoldDB" id="A0A2C6DIR6"/>
<accession>A0A2C6DIR6</accession>
<dbReference type="CDD" id="cd17319">
    <property type="entry name" value="MFS_ExuT_GudP_like"/>
    <property type="match status" value="1"/>
</dbReference>
<name>A0A2C6DIR6_9GAMM</name>
<feature type="transmembrane region" description="Helical" evidence="7">
    <location>
        <begin position="91"/>
        <end position="110"/>
    </location>
</feature>
<dbReference type="SUPFAM" id="SSF103473">
    <property type="entry name" value="MFS general substrate transporter"/>
    <property type="match status" value="1"/>
</dbReference>
<keyword evidence="5 7" id="KW-0472">Membrane</keyword>
<evidence type="ECO:0000256" key="2">
    <source>
        <dbReference type="ARBA" id="ARBA00022475"/>
    </source>
</evidence>
<feature type="transmembrane region" description="Helical" evidence="7">
    <location>
        <begin position="309"/>
        <end position="329"/>
    </location>
</feature>
<evidence type="ECO:0000256" key="6">
    <source>
        <dbReference type="ARBA" id="ARBA00038514"/>
    </source>
</evidence>
<dbReference type="OrthoDB" id="9771451at2"/>
<feature type="transmembrane region" description="Helical" evidence="7">
    <location>
        <begin position="181"/>
        <end position="199"/>
    </location>
</feature>
<feature type="domain" description="Major facilitator superfamily (MFS) profile" evidence="8">
    <location>
        <begin position="25"/>
        <end position="423"/>
    </location>
</feature>
<dbReference type="InterPro" id="IPR000849">
    <property type="entry name" value="Sugar_P_transporter"/>
</dbReference>
<keyword evidence="4 7" id="KW-1133">Transmembrane helix</keyword>
<dbReference type="GO" id="GO:0022857">
    <property type="term" value="F:transmembrane transporter activity"/>
    <property type="evidence" value="ECO:0007669"/>
    <property type="project" value="InterPro"/>
</dbReference>
<gene>
    <name evidence="9" type="ORF">CRN84_04615</name>
</gene>
<evidence type="ECO:0000256" key="3">
    <source>
        <dbReference type="ARBA" id="ARBA00022692"/>
    </source>
</evidence>
<dbReference type="RefSeq" id="WP_029095322.1">
    <property type="nucleotide sequence ID" value="NZ_BRLG01000026.1"/>
</dbReference>
<evidence type="ECO:0000256" key="7">
    <source>
        <dbReference type="SAM" id="Phobius"/>
    </source>
</evidence>
<dbReference type="InterPro" id="IPR050382">
    <property type="entry name" value="MFS_Na/Anion_cotransporter"/>
</dbReference>
<evidence type="ECO:0000313" key="9">
    <source>
        <dbReference type="EMBL" id="PHI28654.1"/>
    </source>
</evidence>
<keyword evidence="10" id="KW-1185">Reference proteome</keyword>
<dbReference type="Gene3D" id="1.20.1250.20">
    <property type="entry name" value="MFS general substrate transporter like domains"/>
    <property type="match status" value="2"/>
</dbReference>
<dbReference type="Proteomes" id="UP000224974">
    <property type="component" value="Unassembled WGS sequence"/>
</dbReference>
<dbReference type="EMBL" id="PDDX01000001">
    <property type="protein sequence ID" value="PHI28654.1"/>
    <property type="molecule type" value="Genomic_DNA"/>
</dbReference>
<comment type="similarity">
    <text evidence="6">Belongs to the major facilitator superfamily. Phthalate permease family.</text>
</comment>
<dbReference type="PANTHER" id="PTHR11662:SF399">
    <property type="entry name" value="FI19708P1-RELATED"/>
    <property type="match status" value="1"/>
</dbReference>
<feature type="transmembrane region" description="Helical" evidence="7">
    <location>
        <begin position="241"/>
        <end position="259"/>
    </location>
</feature>
<feature type="transmembrane region" description="Helical" evidence="7">
    <location>
        <begin position="63"/>
        <end position="84"/>
    </location>
</feature>
<dbReference type="Pfam" id="PF07690">
    <property type="entry name" value="MFS_1"/>
    <property type="match status" value="1"/>
</dbReference>
<dbReference type="PANTHER" id="PTHR11662">
    <property type="entry name" value="SOLUTE CARRIER FAMILY 17"/>
    <property type="match status" value="1"/>
</dbReference>
<sequence>MNIKSDLSDLPKAGQAKTWKARYTILSLIWLAWLLSFLDRMVMSVSLPFIGRDLNLDTTEQGLIISAFFVGYAAFQIPGGFLADKFGARKIMAIGIAWWSIFTSLTGMVFTLPLLLAVRFLFGIGEGCFPSASWKMISTYFPSKERGRATAIQSTVNTLGPALAVIVAASIIGAFGWHMVFIVLGIPGLLIAAAIYFFTRDNPKDHPSITKADLDELAADGSDVASQGEPVPFREIAKMPVLWQMAAIWFLFDITFWGFSTWLPSYLITVREFSLAKTGVMAAIPFLFGACGTLLGGYFSDKFKPQRKLLYVSTSVVAAAFLYMTFTVVSADMAVVYQCISALFMFFAMAMFWGILMDTIPSKIMGRASGIVNFGGQMAGVVSAPIMGFLIKSSGGSYNSAFIFMIIALLASAVVTLTVNNAHSNKAAVKPA</sequence>
<feature type="transmembrane region" description="Helical" evidence="7">
    <location>
        <begin position="21"/>
        <end position="43"/>
    </location>
</feature>
<feature type="transmembrane region" description="Helical" evidence="7">
    <location>
        <begin position="397"/>
        <end position="419"/>
    </location>
</feature>
<evidence type="ECO:0000313" key="10">
    <source>
        <dbReference type="Proteomes" id="UP000224974"/>
    </source>
</evidence>
<evidence type="ECO:0000256" key="4">
    <source>
        <dbReference type="ARBA" id="ARBA00022989"/>
    </source>
</evidence>
<comment type="subcellular location">
    <subcellularLocation>
        <location evidence="1">Cell membrane</location>
        <topology evidence="1">Multi-pass membrane protein</topology>
    </subcellularLocation>
</comment>
<proteinExistence type="inferred from homology"/>